<dbReference type="Gene3D" id="3.20.20.80">
    <property type="entry name" value="Glycosidases"/>
    <property type="match status" value="1"/>
</dbReference>
<organism evidence="11">
    <name type="scientific">Davidia involucrata</name>
    <name type="common">Dove tree</name>
    <dbReference type="NCBI Taxonomy" id="16924"/>
    <lineage>
        <taxon>Eukaryota</taxon>
        <taxon>Viridiplantae</taxon>
        <taxon>Streptophyta</taxon>
        <taxon>Embryophyta</taxon>
        <taxon>Tracheophyta</taxon>
        <taxon>Spermatophyta</taxon>
        <taxon>Magnoliopsida</taxon>
        <taxon>eudicotyledons</taxon>
        <taxon>Gunneridae</taxon>
        <taxon>Pentapetalae</taxon>
        <taxon>asterids</taxon>
        <taxon>Cornales</taxon>
        <taxon>Nyssaceae</taxon>
        <taxon>Davidia</taxon>
    </lineage>
</organism>
<dbReference type="GO" id="GO:0042973">
    <property type="term" value="F:glucan endo-1,3-beta-D-glucosidase activity"/>
    <property type="evidence" value="ECO:0007669"/>
    <property type="project" value="UniProtKB-EC"/>
</dbReference>
<dbReference type="Pfam" id="PF00332">
    <property type="entry name" value="Glyco_hydro_17"/>
    <property type="match status" value="1"/>
</dbReference>
<keyword evidence="3 7" id="KW-0378">Hydrolase</keyword>
<dbReference type="EC" id="3.2.1.39" evidence="11"/>
<dbReference type="PANTHER" id="PTHR32227">
    <property type="entry name" value="GLUCAN ENDO-1,3-BETA-GLUCOSIDASE BG1-RELATED-RELATED"/>
    <property type="match status" value="1"/>
</dbReference>
<comment type="similarity">
    <text evidence="1 6">Belongs to the glycosyl hydrolase 17 family.</text>
</comment>
<keyword evidence="8" id="KW-1133">Transmembrane helix</keyword>
<reference evidence="11" key="1">
    <citation type="submission" date="2019-08" db="EMBL/GenBank/DDBJ databases">
        <title>Reference gene set and small RNA set construction with multiple tissues from Davidia involucrata Baill.</title>
        <authorList>
            <person name="Yang H."/>
            <person name="Zhou C."/>
            <person name="Li G."/>
            <person name="Wang J."/>
            <person name="Gao P."/>
            <person name="Wang M."/>
            <person name="Wang R."/>
            <person name="Zhao Y."/>
        </authorList>
    </citation>
    <scope>NUCLEOTIDE SEQUENCE</scope>
    <source>
        <tissue evidence="11">Mixed with DoveR01_LX</tissue>
    </source>
</reference>
<evidence type="ECO:0000256" key="7">
    <source>
        <dbReference type="RuleBase" id="RU004336"/>
    </source>
</evidence>
<dbReference type="Pfam" id="PF07983">
    <property type="entry name" value="X8"/>
    <property type="match status" value="1"/>
</dbReference>
<dbReference type="PROSITE" id="PS00587">
    <property type="entry name" value="GLYCOSYL_HYDROL_F17"/>
    <property type="match status" value="1"/>
</dbReference>
<keyword evidence="8" id="KW-0812">Transmembrane</keyword>
<evidence type="ECO:0000256" key="1">
    <source>
        <dbReference type="ARBA" id="ARBA00008773"/>
    </source>
</evidence>
<feature type="signal peptide" evidence="9">
    <location>
        <begin position="1"/>
        <end position="23"/>
    </location>
</feature>
<name>A0A5B6YPU5_DAVIN</name>
<keyword evidence="4" id="KW-1015">Disulfide bond</keyword>
<dbReference type="EMBL" id="GHES01003265">
    <property type="protein sequence ID" value="MPA33824.1"/>
    <property type="molecule type" value="Transcribed_RNA"/>
</dbReference>
<evidence type="ECO:0000256" key="6">
    <source>
        <dbReference type="RuleBase" id="RU004335"/>
    </source>
</evidence>
<keyword evidence="2 9" id="KW-0732">Signal</keyword>
<sequence>MARAMVLIMACSMLLFTANLAEGAIPGLGVNWGHLASHNMQPSIVAKLLKDNGINKLKLFDSDPSIVKAFAGTGIEVMLGIPNDQLTRFSDSLDNAKRWVKDNVTQHLYDGGVNITYVAVGNEPFLTSYNGSFIKPTFPAIQNIQKALNEAGVGDKIKATTPLNADVYDSGTLGPSAGDFRNDTRDLMVQIVKFFQANKSPFLVNIYPFLSLYQDANFPVDFAFFDGVAQPVNDNGVLYTNVLDANYDTLVWSLRKSGVPDLKIIIGEIGWPTDADKNANLKLAKRFYDGFMKKMGSNKGTPLRPGAMEAYLFSLMDENQKSVAPGDFERHWGVLTYDGKPKFSVDFTGQGIDKLPVGAKGVGYFPAKWCEFNKNNKNKSLVTENFNYACQYGDCTRLGNGSTCEKLDENGKISYAFNMYYQINSQREEACNFKGLASVVKQNVSQGTCLFPVQIVGAGKRLGVVFGTSVVAGLLILFTLFLE</sequence>
<evidence type="ECO:0000256" key="4">
    <source>
        <dbReference type="ARBA" id="ARBA00023157"/>
    </source>
</evidence>
<dbReference type="Gene3D" id="1.20.58.1040">
    <property type="match status" value="1"/>
</dbReference>
<dbReference type="SMART" id="SM00768">
    <property type="entry name" value="X8"/>
    <property type="match status" value="1"/>
</dbReference>
<evidence type="ECO:0000256" key="9">
    <source>
        <dbReference type="SAM" id="SignalP"/>
    </source>
</evidence>
<protein>
    <submittedName>
        <fullName evidence="11">Putative Glucan endo-1,3-beta-glucosidase 8</fullName>
        <ecNumber evidence="11">3.2.1.39</ecNumber>
    </submittedName>
</protein>
<feature type="chain" id="PRO_5023030145" evidence="9">
    <location>
        <begin position="24"/>
        <end position="483"/>
    </location>
</feature>
<evidence type="ECO:0000313" key="11">
    <source>
        <dbReference type="EMBL" id="MPA33824.1"/>
    </source>
</evidence>
<dbReference type="GO" id="GO:0005975">
    <property type="term" value="P:carbohydrate metabolic process"/>
    <property type="evidence" value="ECO:0007669"/>
    <property type="project" value="InterPro"/>
</dbReference>
<feature type="domain" description="X8" evidence="10">
    <location>
        <begin position="368"/>
        <end position="451"/>
    </location>
</feature>
<feature type="transmembrane region" description="Helical" evidence="8">
    <location>
        <begin position="462"/>
        <end position="482"/>
    </location>
</feature>
<evidence type="ECO:0000256" key="5">
    <source>
        <dbReference type="ARBA" id="ARBA00023295"/>
    </source>
</evidence>
<dbReference type="SUPFAM" id="SSF51445">
    <property type="entry name" value="(Trans)glycosidases"/>
    <property type="match status" value="1"/>
</dbReference>
<keyword evidence="5 7" id="KW-0326">Glycosidase</keyword>
<keyword evidence="8" id="KW-0472">Membrane</keyword>
<evidence type="ECO:0000256" key="8">
    <source>
        <dbReference type="SAM" id="Phobius"/>
    </source>
</evidence>
<dbReference type="InterPro" id="IPR012946">
    <property type="entry name" value="X8"/>
</dbReference>
<dbReference type="InterPro" id="IPR000490">
    <property type="entry name" value="Glyco_hydro_17"/>
</dbReference>
<dbReference type="FunFam" id="3.20.20.80:FF:000008">
    <property type="entry name" value="Glucan endo-1,3-beta-glucosidase 5"/>
    <property type="match status" value="1"/>
</dbReference>
<dbReference type="InterPro" id="IPR017853">
    <property type="entry name" value="GH"/>
</dbReference>
<dbReference type="InterPro" id="IPR044965">
    <property type="entry name" value="Glyco_hydro_17_plant"/>
</dbReference>
<gene>
    <name evidence="11" type="ORF">Din_003265</name>
</gene>
<evidence type="ECO:0000256" key="3">
    <source>
        <dbReference type="ARBA" id="ARBA00022801"/>
    </source>
</evidence>
<evidence type="ECO:0000256" key="2">
    <source>
        <dbReference type="ARBA" id="ARBA00022729"/>
    </source>
</evidence>
<dbReference type="AlphaFoldDB" id="A0A5B6YPU5"/>
<proteinExistence type="inferred from homology"/>
<evidence type="ECO:0000259" key="10">
    <source>
        <dbReference type="SMART" id="SM00768"/>
    </source>
</evidence>
<accession>A0A5B6YPU5</accession>